<evidence type="ECO:0000313" key="3">
    <source>
        <dbReference type="Proteomes" id="UP001431783"/>
    </source>
</evidence>
<organism evidence="2 3">
    <name type="scientific">Henosepilachna vigintioctopunctata</name>
    <dbReference type="NCBI Taxonomy" id="420089"/>
    <lineage>
        <taxon>Eukaryota</taxon>
        <taxon>Metazoa</taxon>
        <taxon>Ecdysozoa</taxon>
        <taxon>Arthropoda</taxon>
        <taxon>Hexapoda</taxon>
        <taxon>Insecta</taxon>
        <taxon>Pterygota</taxon>
        <taxon>Neoptera</taxon>
        <taxon>Endopterygota</taxon>
        <taxon>Coleoptera</taxon>
        <taxon>Polyphaga</taxon>
        <taxon>Cucujiformia</taxon>
        <taxon>Coccinelloidea</taxon>
        <taxon>Coccinellidae</taxon>
        <taxon>Epilachninae</taxon>
        <taxon>Epilachnini</taxon>
        <taxon>Henosepilachna</taxon>
    </lineage>
</organism>
<feature type="domain" description="CRAL-TRIO" evidence="1">
    <location>
        <begin position="1"/>
        <end position="104"/>
    </location>
</feature>
<dbReference type="InterPro" id="IPR036865">
    <property type="entry name" value="CRAL-TRIO_dom_sf"/>
</dbReference>
<evidence type="ECO:0000259" key="1">
    <source>
        <dbReference type="PROSITE" id="PS50191"/>
    </source>
</evidence>
<protein>
    <recommendedName>
        <fullName evidence="1">CRAL-TRIO domain-containing protein</fullName>
    </recommendedName>
</protein>
<reference evidence="2 3" key="1">
    <citation type="submission" date="2023-03" db="EMBL/GenBank/DDBJ databases">
        <title>Genome insight into feeding habits of ladybird beetles.</title>
        <authorList>
            <person name="Li H.-S."/>
            <person name="Huang Y.-H."/>
            <person name="Pang H."/>
        </authorList>
    </citation>
    <scope>NUCLEOTIDE SEQUENCE [LARGE SCALE GENOMIC DNA]</scope>
    <source>
        <strain evidence="2">SYSU_2023b</strain>
        <tissue evidence="2">Whole body</tissue>
    </source>
</reference>
<accession>A0AAW1UU11</accession>
<dbReference type="PANTHER" id="PTHR10174">
    <property type="entry name" value="ALPHA-TOCOPHEROL TRANSFER PROTEIN-RELATED"/>
    <property type="match status" value="1"/>
</dbReference>
<dbReference type="AlphaFoldDB" id="A0AAW1UU11"/>
<proteinExistence type="predicted"/>
<keyword evidence="3" id="KW-1185">Reference proteome</keyword>
<dbReference type="GO" id="GO:0016020">
    <property type="term" value="C:membrane"/>
    <property type="evidence" value="ECO:0007669"/>
    <property type="project" value="TreeGrafter"/>
</dbReference>
<dbReference type="Pfam" id="PF00650">
    <property type="entry name" value="CRAL_TRIO"/>
    <property type="match status" value="1"/>
</dbReference>
<dbReference type="PROSITE" id="PS50191">
    <property type="entry name" value="CRAL_TRIO"/>
    <property type="match status" value="1"/>
</dbReference>
<dbReference type="CDD" id="cd00170">
    <property type="entry name" value="SEC14"/>
    <property type="match status" value="1"/>
</dbReference>
<dbReference type="EMBL" id="JARQZJ010000092">
    <property type="protein sequence ID" value="KAK9884256.1"/>
    <property type="molecule type" value="Genomic_DNA"/>
</dbReference>
<dbReference type="Gene3D" id="3.40.525.10">
    <property type="entry name" value="CRAL-TRIO lipid binding domain"/>
    <property type="match status" value="1"/>
</dbReference>
<comment type="caution">
    <text evidence="2">The sequence shown here is derived from an EMBL/GenBank/DDBJ whole genome shotgun (WGS) entry which is preliminary data.</text>
</comment>
<name>A0AAW1UU11_9CUCU</name>
<dbReference type="Proteomes" id="UP001431783">
    <property type="component" value="Unassembled WGS sequence"/>
</dbReference>
<evidence type="ECO:0000313" key="2">
    <source>
        <dbReference type="EMBL" id="KAK9884256.1"/>
    </source>
</evidence>
<dbReference type="SUPFAM" id="SSF52087">
    <property type="entry name" value="CRAL/TRIO domain"/>
    <property type="match status" value="1"/>
</dbReference>
<dbReference type="GO" id="GO:1902936">
    <property type="term" value="F:phosphatidylinositol bisphosphate binding"/>
    <property type="evidence" value="ECO:0007669"/>
    <property type="project" value="TreeGrafter"/>
</dbReference>
<gene>
    <name evidence="2" type="ORF">WA026_005206</name>
</gene>
<sequence length="118" mass="13422">MASLQSFTLREGMVTSRVDFPNFFGPSSSTLRHINGEAIPIRLKGIHFININPILEAIISICKPFLHKEIYEMIYCQQTLEDFSKYIPLNILPMDYGGKDYAIEKIQSNDGPNILVTQ</sequence>
<dbReference type="PANTHER" id="PTHR10174:SF224">
    <property type="entry name" value="RETINOL-BINDING PROTEIN PINTA"/>
    <property type="match status" value="1"/>
</dbReference>
<dbReference type="PRINTS" id="PR00180">
    <property type="entry name" value="CRETINALDHBP"/>
</dbReference>
<dbReference type="InterPro" id="IPR001251">
    <property type="entry name" value="CRAL-TRIO_dom"/>
</dbReference>